<dbReference type="Gene3D" id="1.10.720.30">
    <property type="entry name" value="SAP domain"/>
    <property type="match status" value="1"/>
</dbReference>
<keyword evidence="2" id="KW-0805">Transcription regulation</keyword>
<feature type="region of interest" description="Disordered" evidence="4">
    <location>
        <begin position="359"/>
        <end position="395"/>
    </location>
</feature>
<dbReference type="InterPro" id="IPR006645">
    <property type="entry name" value="NGN-like_dom"/>
</dbReference>
<dbReference type="Pfam" id="PF02037">
    <property type="entry name" value="SAP"/>
    <property type="match status" value="1"/>
</dbReference>
<dbReference type="PANTHER" id="PTHR30265">
    <property type="entry name" value="RHO-INTERACTING TRANSCRIPTION TERMINATION FACTOR NUSG"/>
    <property type="match status" value="1"/>
</dbReference>
<dbReference type="InterPro" id="IPR003034">
    <property type="entry name" value="SAP_dom"/>
</dbReference>
<dbReference type="InterPro" id="IPR043425">
    <property type="entry name" value="NusG-like"/>
</dbReference>
<dbReference type="InterPro" id="IPR036735">
    <property type="entry name" value="NGN_dom_sf"/>
</dbReference>
<dbReference type="SMART" id="SM00738">
    <property type="entry name" value="NGN"/>
    <property type="match status" value="1"/>
</dbReference>
<keyword evidence="3" id="KW-0804">Transcription</keyword>
<dbReference type="InterPro" id="IPR036361">
    <property type="entry name" value="SAP_dom_sf"/>
</dbReference>
<evidence type="ECO:0000256" key="1">
    <source>
        <dbReference type="ARBA" id="ARBA00022814"/>
    </source>
</evidence>
<dbReference type="SUPFAM" id="SSF68906">
    <property type="entry name" value="SAP domain"/>
    <property type="match status" value="1"/>
</dbReference>
<dbReference type="Gene3D" id="2.30.30.30">
    <property type="match status" value="1"/>
</dbReference>
<proteinExistence type="predicted"/>
<evidence type="ECO:0000256" key="3">
    <source>
        <dbReference type="ARBA" id="ARBA00023163"/>
    </source>
</evidence>
<evidence type="ECO:0000256" key="5">
    <source>
        <dbReference type="SAM" id="SignalP"/>
    </source>
</evidence>
<organism evidence="7">
    <name type="scientific">Phaeocystis antarctica</name>
    <dbReference type="NCBI Taxonomy" id="33657"/>
    <lineage>
        <taxon>Eukaryota</taxon>
        <taxon>Haptista</taxon>
        <taxon>Haptophyta</taxon>
        <taxon>Prymnesiophyceae</taxon>
        <taxon>Phaeocystales</taxon>
        <taxon>Phaeocystaceae</taxon>
        <taxon>Phaeocystis</taxon>
    </lineage>
</organism>
<reference evidence="7" key="1">
    <citation type="submission" date="2021-01" db="EMBL/GenBank/DDBJ databases">
        <authorList>
            <person name="Corre E."/>
            <person name="Pelletier E."/>
            <person name="Niang G."/>
            <person name="Scheremetjew M."/>
            <person name="Finn R."/>
            <person name="Kale V."/>
            <person name="Holt S."/>
            <person name="Cochrane G."/>
            <person name="Meng A."/>
            <person name="Brown T."/>
            <person name="Cohen L."/>
        </authorList>
    </citation>
    <scope>NUCLEOTIDE SEQUENCE</scope>
    <source>
        <strain evidence="7">CCMP1374</strain>
    </source>
</reference>
<dbReference type="InterPro" id="IPR014722">
    <property type="entry name" value="Rib_uL2_dom2"/>
</dbReference>
<evidence type="ECO:0000256" key="2">
    <source>
        <dbReference type="ARBA" id="ARBA00023015"/>
    </source>
</evidence>
<feature type="signal peptide" evidence="5">
    <location>
        <begin position="1"/>
        <end position="18"/>
    </location>
</feature>
<accession>A0A7S0I5I5</accession>
<evidence type="ECO:0000256" key="4">
    <source>
        <dbReference type="SAM" id="MobiDB-lite"/>
    </source>
</evidence>
<dbReference type="EMBL" id="HBEP01037460">
    <property type="protein sequence ID" value="CAD8511572.1"/>
    <property type="molecule type" value="Transcribed_RNA"/>
</dbReference>
<dbReference type="CDD" id="cd06091">
    <property type="entry name" value="KOW_NusG"/>
    <property type="match status" value="1"/>
</dbReference>
<gene>
    <name evidence="7" type="ORF">PANT1444_LOCUS21229</name>
</gene>
<feature type="domain" description="SAP" evidence="6">
    <location>
        <begin position="90"/>
        <end position="124"/>
    </location>
</feature>
<dbReference type="GO" id="GO:0031564">
    <property type="term" value="P:transcription antitermination"/>
    <property type="evidence" value="ECO:0007669"/>
    <property type="project" value="UniProtKB-KW"/>
</dbReference>
<dbReference type="PANTHER" id="PTHR30265:SF4">
    <property type="entry name" value="KOW MOTIF FAMILY PROTEIN, EXPRESSED"/>
    <property type="match status" value="1"/>
</dbReference>
<feature type="compositionally biased region" description="Acidic residues" evidence="4">
    <location>
        <begin position="366"/>
        <end position="380"/>
    </location>
</feature>
<name>A0A7S0I5I5_9EUKA</name>
<dbReference type="AlphaFoldDB" id="A0A7S0I5I5"/>
<protein>
    <recommendedName>
        <fullName evidence="6">SAP domain-containing protein</fullName>
    </recommendedName>
</protein>
<keyword evidence="5" id="KW-0732">Signal</keyword>
<dbReference type="Gene3D" id="3.30.70.940">
    <property type="entry name" value="NusG, N-terminal domain"/>
    <property type="match status" value="1"/>
</dbReference>
<evidence type="ECO:0000259" key="6">
    <source>
        <dbReference type="PROSITE" id="PS50800"/>
    </source>
</evidence>
<keyword evidence="1" id="KW-0889">Transcription antitermination</keyword>
<evidence type="ECO:0000313" key="7">
    <source>
        <dbReference type="EMBL" id="CAD8511572.1"/>
    </source>
</evidence>
<sequence>MSRLRLAHLSVLVATSAALSVSWRASPPRGCVVAATTTTRHPACLCCAAVDEDLGFEIEMPFDPENAISDDDALLRFQQSSASISKTNPMANKTVALLKAECKTLGLRRTGSKPMLIDRLEQAHRRLERGIPIIDNEVQQSGSVDWYMLQTANGFEGSVARTMRQAIAGPLKGDVEKVFIPLLEGETTVRDNSVMPSYIFVRMRMNKNLYQVVSNMNYVINFVGADYGGRSLNGQMRGSRGFVKPMPLTDEAFENIITLTKQKRGDDGKLLGAFAGGGAAGAAPAVATFEADDMVQVTEGPFKGLQGPVLAAATDDDVDADGGAEAEAEMVRVALSIMGRETAVKLPARHLVRLTAEDVGGRSVADDEAEEAAEETEDDYGFFAEQEGGEGENSS</sequence>
<dbReference type="GO" id="GO:0006354">
    <property type="term" value="P:DNA-templated transcription elongation"/>
    <property type="evidence" value="ECO:0007669"/>
    <property type="project" value="InterPro"/>
</dbReference>
<dbReference type="PROSITE" id="PS50800">
    <property type="entry name" value="SAP"/>
    <property type="match status" value="1"/>
</dbReference>
<dbReference type="SUPFAM" id="SSF82679">
    <property type="entry name" value="N-utilization substance G protein NusG, N-terminal domain"/>
    <property type="match status" value="1"/>
</dbReference>
<dbReference type="Pfam" id="PF02357">
    <property type="entry name" value="NusG"/>
    <property type="match status" value="1"/>
</dbReference>
<feature type="chain" id="PRO_5031237055" description="SAP domain-containing protein" evidence="5">
    <location>
        <begin position="19"/>
        <end position="395"/>
    </location>
</feature>